<name>A0A8K0RYJ3_9HYPO</name>
<keyword evidence="1" id="KW-1133">Transmembrane helix</keyword>
<keyword evidence="3" id="KW-1185">Reference proteome</keyword>
<dbReference type="AlphaFoldDB" id="A0A8K0RYJ3"/>
<proteinExistence type="predicted"/>
<reference evidence="2" key="1">
    <citation type="journal article" date="2021" name="Nat. Commun.">
        <title>Genetic determinants of endophytism in the Arabidopsis root mycobiome.</title>
        <authorList>
            <person name="Mesny F."/>
            <person name="Miyauchi S."/>
            <person name="Thiergart T."/>
            <person name="Pickel B."/>
            <person name="Atanasova L."/>
            <person name="Karlsson M."/>
            <person name="Huettel B."/>
            <person name="Barry K.W."/>
            <person name="Haridas S."/>
            <person name="Chen C."/>
            <person name="Bauer D."/>
            <person name="Andreopoulos W."/>
            <person name="Pangilinan J."/>
            <person name="LaButti K."/>
            <person name="Riley R."/>
            <person name="Lipzen A."/>
            <person name="Clum A."/>
            <person name="Drula E."/>
            <person name="Henrissat B."/>
            <person name="Kohler A."/>
            <person name="Grigoriev I.V."/>
            <person name="Martin F.M."/>
            <person name="Hacquard S."/>
        </authorList>
    </citation>
    <scope>NUCLEOTIDE SEQUENCE</scope>
    <source>
        <strain evidence="2">MPI-SDFR-AT-0068</strain>
    </source>
</reference>
<gene>
    <name evidence="2" type="ORF">BKA59DRAFT_492727</name>
</gene>
<evidence type="ECO:0000256" key="1">
    <source>
        <dbReference type="SAM" id="Phobius"/>
    </source>
</evidence>
<keyword evidence="1" id="KW-0472">Membrane</keyword>
<keyword evidence="1" id="KW-0812">Transmembrane</keyword>
<evidence type="ECO:0000313" key="3">
    <source>
        <dbReference type="Proteomes" id="UP000813427"/>
    </source>
</evidence>
<comment type="caution">
    <text evidence="2">The sequence shown here is derived from an EMBL/GenBank/DDBJ whole genome shotgun (WGS) entry which is preliminary data.</text>
</comment>
<evidence type="ECO:0000313" key="2">
    <source>
        <dbReference type="EMBL" id="KAH7245084.1"/>
    </source>
</evidence>
<feature type="transmembrane region" description="Helical" evidence="1">
    <location>
        <begin position="132"/>
        <end position="154"/>
    </location>
</feature>
<feature type="transmembrane region" description="Helical" evidence="1">
    <location>
        <begin position="31"/>
        <end position="52"/>
    </location>
</feature>
<dbReference type="EMBL" id="JAGPXF010000004">
    <property type="protein sequence ID" value="KAH7245084.1"/>
    <property type="molecule type" value="Genomic_DNA"/>
</dbReference>
<dbReference type="OrthoDB" id="3692311at2759"/>
<protein>
    <submittedName>
        <fullName evidence="2">Uncharacterized protein</fullName>
    </submittedName>
</protein>
<dbReference type="Proteomes" id="UP000813427">
    <property type="component" value="Unassembled WGS sequence"/>
</dbReference>
<accession>A0A8K0RYJ3</accession>
<organism evidence="2 3">
    <name type="scientific">Fusarium tricinctum</name>
    <dbReference type="NCBI Taxonomy" id="61284"/>
    <lineage>
        <taxon>Eukaryota</taxon>
        <taxon>Fungi</taxon>
        <taxon>Dikarya</taxon>
        <taxon>Ascomycota</taxon>
        <taxon>Pezizomycotina</taxon>
        <taxon>Sordariomycetes</taxon>
        <taxon>Hypocreomycetidae</taxon>
        <taxon>Hypocreales</taxon>
        <taxon>Nectriaceae</taxon>
        <taxon>Fusarium</taxon>
        <taxon>Fusarium tricinctum species complex</taxon>
    </lineage>
</organism>
<sequence length="588" mass="65526">MPTPYPFEDVRKLSEKEKRTLPTLKECSSPWIWRVGVHAILLVVPVAYLVLLGIVGRLGGQKQSSFGDNVLEVLQLASTLWPISFAAVLGPFLKTLSLFRAEKGTTVGSLEFLLTGQTTVAAFKNLFTLQYIRIWTVGIVAVWCLSPLGGQAVVRSMQLEPNTERPDILVSHANGSSTGFDEALARIGGRPQAARLGRQDIWRNVRIPYMEYLSGYNAEDPIAWTSVPRDEVVPFSSFIGVPIRGECGDAFNGTDWAVGDGNSSNMFFHQPVPNAKVLLEIPAQRSSFNDAHDIGTMPSLWLDAMKNNDTTSQFYSTGKFEPQSKLQLLVGGFCLREPNLGYMAIRTCNVSTSHVDVAVQCTRLDDVGDLECQATQIRRSRKPNFSSNLSDLSNFQIAGSVFFEMPFTTANYDALLPSLLEKYLRNPPTAFNYEFDSLKRMYGACFNDVPRRSFEARLGTALNTFLMASYNYTYTEEVYTLDVVWYSISAISTLILLACTIANTFIRHIIIAPDFLDSIDGLIRGSPFIKFDNKASDVSSGFSSHDRIRAVKDIQVQIQDVQPEMDAGKIALTSDLRNSKLDWRRAYH</sequence>